<dbReference type="EnsemblPlants" id="Pp3c3_30180V3.2">
    <property type="protein sequence ID" value="PAC:32940258.CDS.1"/>
    <property type="gene ID" value="Pp3c3_30180"/>
</dbReference>
<reference evidence="1 3" key="1">
    <citation type="journal article" date="2008" name="Science">
        <title>The Physcomitrella genome reveals evolutionary insights into the conquest of land by plants.</title>
        <authorList>
            <person name="Rensing S."/>
            <person name="Lang D."/>
            <person name="Zimmer A."/>
            <person name="Terry A."/>
            <person name="Salamov A."/>
            <person name="Shapiro H."/>
            <person name="Nishiyama T."/>
            <person name="Perroud P.-F."/>
            <person name="Lindquist E."/>
            <person name="Kamisugi Y."/>
            <person name="Tanahashi T."/>
            <person name="Sakakibara K."/>
            <person name="Fujita T."/>
            <person name="Oishi K."/>
            <person name="Shin-I T."/>
            <person name="Kuroki Y."/>
            <person name="Toyoda A."/>
            <person name="Suzuki Y."/>
            <person name="Hashimoto A."/>
            <person name="Yamaguchi K."/>
            <person name="Sugano A."/>
            <person name="Kohara Y."/>
            <person name="Fujiyama A."/>
            <person name="Anterola A."/>
            <person name="Aoki S."/>
            <person name="Ashton N."/>
            <person name="Barbazuk W.B."/>
            <person name="Barker E."/>
            <person name="Bennetzen J."/>
            <person name="Bezanilla M."/>
            <person name="Blankenship R."/>
            <person name="Cho S.H."/>
            <person name="Dutcher S."/>
            <person name="Estelle M."/>
            <person name="Fawcett J.A."/>
            <person name="Gundlach H."/>
            <person name="Hanada K."/>
            <person name="Heyl A."/>
            <person name="Hicks K.A."/>
            <person name="Hugh J."/>
            <person name="Lohr M."/>
            <person name="Mayer K."/>
            <person name="Melkozernov A."/>
            <person name="Murata T."/>
            <person name="Nelson D."/>
            <person name="Pils B."/>
            <person name="Prigge M."/>
            <person name="Reiss B."/>
            <person name="Renner T."/>
            <person name="Rombauts S."/>
            <person name="Rushton P."/>
            <person name="Sanderfoot A."/>
            <person name="Schween G."/>
            <person name="Shiu S.-H."/>
            <person name="Stueber K."/>
            <person name="Theodoulou F.L."/>
            <person name="Tu H."/>
            <person name="Van de Peer Y."/>
            <person name="Verrier P.J."/>
            <person name="Waters E."/>
            <person name="Wood A."/>
            <person name="Yang L."/>
            <person name="Cove D."/>
            <person name="Cuming A."/>
            <person name="Hasebe M."/>
            <person name="Lucas S."/>
            <person name="Mishler D.B."/>
            <person name="Reski R."/>
            <person name="Grigoriev I."/>
            <person name="Quatrano R.S."/>
            <person name="Boore J.L."/>
        </authorList>
    </citation>
    <scope>NUCLEOTIDE SEQUENCE [LARGE SCALE GENOMIC DNA]</scope>
    <source>
        <strain evidence="2 3">cv. Gransden 2004</strain>
    </source>
</reference>
<proteinExistence type="predicted"/>
<dbReference type="AlphaFoldDB" id="A0A2K1KWI6"/>
<reference evidence="2" key="3">
    <citation type="submission" date="2020-12" db="UniProtKB">
        <authorList>
            <consortium name="EnsemblPlants"/>
        </authorList>
    </citation>
    <scope>IDENTIFICATION</scope>
</reference>
<evidence type="ECO:0000313" key="2">
    <source>
        <dbReference type="EnsemblPlants" id="PAC:32940257.CDS.1"/>
    </source>
</evidence>
<evidence type="ECO:0000313" key="3">
    <source>
        <dbReference type="Proteomes" id="UP000006727"/>
    </source>
</evidence>
<dbReference type="InParanoid" id="A0A2K1KWI6"/>
<reference evidence="1 3" key="2">
    <citation type="journal article" date="2018" name="Plant J.">
        <title>The Physcomitrella patens chromosome-scale assembly reveals moss genome structure and evolution.</title>
        <authorList>
            <person name="Lang D."/>
            <person name="Ullrich K.K."/>
            <person name="Murat F."/>
            <person name="Fuchs J."/>
            <person name="Jenkins J."/>
            <person name="Haas F.B."/>
            <person name="Piednoel M."/>
            <person name="Gundlach H."/>
            <person name="Van Bel M."/>
            <person name="Meyberg R."/>
            <person name="Vives C."/>
            <person name="Morata J."/>
            <person name="Symeonidi A."/>
            <person name="Hiss M."/>
            <person name="Muchero W."/>
            <person name="Kamisugi Y."/>
            <person name="Saleh O."/>
            <person name="Blanc G."/>
            <person name="Decker E.L."/>
            <person name="van Gessel N."/>
            <person name="Grimwood J."/>
            <person name="Hayes R.D."/>
            <person name="Graham S.W."/>
            <person name="Gunter L.E."/>
            <person name="McDaniel S.F."/>
            <person name="Hoernstein S.N.W."/>
            <person name="Larsson A."/>
            <person name="Li F.W."/>
            <person name="Perroud P.F."/>
            <person name="Phillips J."/>
            <person name="Ranjan P."/>
            <person name="Rokshar D.S."/>
            <person name="Rothfels C.J."/>
            <person name="Schneider L."/>
            <person name="Shu S."/>
            <person name="Stevenson D.W."/>
            <person name="Thummler F."/>
            <person name="Tillich M."/>
            <person name="Villarreal Aguilar J.C."/>
            <person name="Widiez T."/>
            <person name="Wong G.K."/>
            <person name="Wymore A."/>
            <person name="Zhang Y."/>
            <person name="Zimmer A.D."/>
            <person name="Quatrano R.S."/>
            <person name="Mayer K.F.X."/>
            <person name="Goodstein D."/>
            <person name="Casacuberta J.M."/>
            <person name="Vandepoele K."/>
            <person name="Reski R."/>
            <person name="Cuming A.C."/>
            <person name="Tuskan G.A."/>
            <person name="Maumus F."/>
            <person name="Salse J."/>
            <person name="Schmutz J."/>
            <person name="Rensing S.A."/>
        </authorList>
    </citation>
    <scope>NUCLEOTIDE SEQUENCE [LARGE SCALE GENOMIC DNA]</scope>
    <source>
        <strain evidence="2 3">cv. Gransden 2004</strain>
    </source>
</reference>
<dbReference type="Gramene" id="Pp3c3_30180V3.2">
    <property type="protein sequence ID" value="PAC:32940258.CDS.1"/>
    <property type="gene ID" value="Pp3c3_30180"/>
</dbReference>
<evidence type="ECO:0000313" key="1">
    <source>
        <dbReference type="EMBL" id="PNR58152.1"/>
    </source>
</evidence>
<dbReference type="EMBL" id="ABEU02000003">
    <property type="protein sequence ID" value="PNR58152.1"/>
    <property type="molecule type" value="Genomic_DNA"/>
</dbReference>
<accession>A0A2K1KWI6</accession>
<sequence>MRQFAVPRPCSRYTAQWSTPLSANLARVEKSATPTHNEQIGLKERQLGRTKSGVKLVDMADASRDQYQGGVDTDSRLRAIVVKMQAVFRNASKELTNFGR</sequence>
<gene>
    <name evidence="1" type="ORF">PHYPA_005147</name>
</gene>
<name>A0A2K1KWI6_PHYPA</name>
<keyword evidence="3" id="KW-1185">Reference proteome</keyword>
<dbReference type="PaxDb" id="3218-PP1S55_120V6.1"/>
<dbReference type="Proteomes" id="UP000006727">
    <property type="component" value="Chromosome 3"/>
</dbReference>
<protein>
    <submittedName>
        <fullName evidence="1 2">Uncharacterized protein</fullName>
    </submittedName>
</protein>
<organism evidence="1">
    <name type="scientific">Physcomitrium patens</name>
    <name type="common">Spreading-leaved earth moss</name>
    <name type="synonym">Physcomitrella patens</name>
    <dbReference type="NCBI Taxonomy" id="3218"/>
    <lineage>
        <taxon>Eukaryota</taxon>
        <taxon>Viridiplantae</taxon>
        <taxon>Streptophyta</taxon>
        <taxon>Embryophyta</taxon>
        <taxon>Bryophyta</taxon>
        <taxon>Bryophytina</taxon>
        <taxon>Bryopsida</taxon>
        <taxon>Funariidae</taxon>
        <taxon>Funariales</taxon>
        <taxon>Funariaceae</taxon>
        <taxon>Physcomitrium</taxon>
    </lineage>
</organism>
<dbReference type="Gramene" id="Pp3c3_30180V3.1">
    <property type="protein sequence ID" value="PAC:32940257.CDS.1"/>
    <property type="gene ID" value="Pp3c3_30180"/>
</dbReference>
<dbReference type="EnsemblPlants" id="Pp3c3_30180V3.1">
    <property type="protein sequence ID" value="PAC:32940257.CDS.1"/>
    <property type="gene ID" value="Pp3c3_30180"/>
</dbReference>